<dbReference type="GO" id="GO:0051287">
    <property type="term" value="F:NAD binding"/>
    <property type="evidence" value="ECO:0007669"/>
    <property type="project" value="InterPro"/>
</dbReference>
<dbReference type="InterPro" id="IPR024084">
    <property type="entry name" value="IsoPropMal-DH-like_dom"/>
</dbReference>
<evidence type="ECO:0000256" key="6">
    <source>
        <dbReference type="ARBA" id="ARBA00023211"/>
    </source>
</evidence>
<dbReference type="PANTHER" id="PTHR43275:SF1">
    <property type="entry name" value="D-MALATE DEHYDROGENASE [DECARBOXYLATING]"/>
    <property type="match status" value="1"/>
</dbReference>
<evidence type="ECO:0000259" key="7">
    <source>
        <dbReference type="SMART" id="SM01329"/>
    </source>
</evidence>
<dbReference type="GO" id="GO:0000287">
    <property type="term" value="F:magnesium ion binding"/>
    <property type="evidence" value="ECO:0007669"/>
    <property type="project" value="InterPro"/>
</dbReference>
<dbReference type="EMBL" id="UINC01001411">
    <property type="protein sequence ID" value="SUZ80025.1"/>
    <property type="molecule type" value="Genomic_DNA"/>
</dbReference>
<keyword evidence="3" id="KW-0479">Metal-binding</keyword>
<dbReference type="Gene3D" id="3.40.718.10">
    <property type="entry name" value="Isopropylmalate Dehydrogenase"/>
    <property type="match status" value="1"/>
</dbReference>
<dbReference type="AlphaFoldDB" id="A0A381QKZ3"/>
<keyword evidence="6" id="KW-0464">Manganese</keyword>
<dbReference type="InterPro" id="IPR050501">
    <property type="entry name" value="ICDH/IPMDH"/>
</dbReference>
<accession>A0A381QKZ3</accession>
<dbReference type="SMART" id="SM01329">
    <property type="entry name" value="Iso_dh"/>
    <property type="match status" value="1"/>
</dbReference>
<dbReference type="PANTHER" id="PTHR43275">
    <property type="entry name" value="D-MALATE DEHYDROGENASE [DECARBOXYLATING]"/>
    <property type="match status" value="1"/>
</dbReference>
<proteinExistence type="predicted"/>
<feature type="domain" description="Isopropylmalate dehydrogenase-like" evidence="7">
    <location>
        <begin position="14"/>
        <end position="391"/>
    </location>
</feature>
<dbReference type="PROSITE" id="PS00470">
    <property type="entry name" value="IDH_IMDH"/>
    <property type="match status" value="1"/>
</dbReference>
<reference evidence="8" key="1">
    <citation type="submission" date="2018-05" db="EMBL/GenBank/DDBJ databases">
        <authorList>
            <person name="Lanie J.A."/>
            <person name="Ng W.-L."/>
            <person name="Kazmierczak K.M."/>
            <person name="Andrzejewski T.M."/>
            <person name="Davidsen T.M."/>
            <person name="Wayne K.J."/>
            <person name="Tettelin H."/>
            <person name="Glass J.I."/>
            <person name="Rusch D."/>
            <person name="Podicherti R."/>
            <person name="Tsui H.-C.T."/>
            <person name="Winkler M.E."/>
        </authorList>
    </citation>
    <scope>NUCLEOTIDE SEQUENCE</scope>
</reference>
<evidence type="ECO:0000256" key="3">
    <source>
        <dbReference type="ARBA" id="ARBA00022723"/>
    </source>
</evidence>
<evidence type="ECO:0000256" key="5">
    <source>
        <dbReference type="ARBA" id="ARBA00023027"/>
    </source>
</evidence>
<dbReference type="SUPFAM" id="SSF53659">
    <property type="entry name" value="Isocitrate/Isopropylmalate dehydrogenase-like"/>
    <property type="match status" value="1"/>
</dbReference>
<protein>
    <recommendedName>
        <fullName evidence="7">Isopropylmalate dehydrogenase-like domain-containing protein</fullName>
    </recommendedName>
</protein>
<dbReference type="Pfam" id="PF00180">
    <property type="entry name" value="Iso_dh"/>
    <property type="match status" value="1"/>
</dbReference>
<organism evidence="8">
    <name type="scientific">marine metagenome</name>
    <dbReference type="NCBI Taxonomy" id="408172"/>
    <lineage>
        <taxon>unclassified sequences</taxon>
        <taxon>metagenomes</taxon>
        <taxon>ecological metagenomes</taxon>
    </lineage>
</organism>
<gene>
    <name evidence="8" type="ORF">METZ01_LOCUS32879</name>
</gene>
<sequence>MNEKQVPLPMTPYRLTILPGDGTGREVISEAKRVIAVFEQFGPLSFDITEIPCGGQHYLDTGEEWPDGSFEHCRDNSDAIIVGAVGWPGAKLPNGDIAGGQVLLGLRSALNLYANVRPVKLFPGVHHKVHGMHKDVWDPDLVDMVLVRENTEGLYHALLRRSARAAQGGEKDEPIVIDHFPGLNGHVAWDVRPISRKGSERVIRFAFNLANHRESRMGIPQKVTCVDKSNVTRGCRLFREVFREVAGEHGGIESNEAYIDAFTMWLVRNPEDLDVVVLPNMFGDIATDLASVLQGGMGMAASANIGDQHMLFEPVHGSSPKYAGQNKVNPIAAISSVQLMFDTLGSRHDDSDATICSDVLERAISEHLASGGPVTYDLGGKASTSEVGEAIALRCADLLKKQNA</sequence>
<name>A0A381QKZ3_9ZZZZ</name>
<evidence type="ECO:0000256" key="2">
    <source>
        <dbReference type="ARBA" id="ARBA00001946"/>
    </source>
</evidence>
<evidence type="ECO:0000313" key="8">
    <source>
        <dbReference type="EMBL" id="SUZ80025.1"/>
    </source>
</evidence>
<keyword evidence="5" id="KW-0520">NAD</keyword>
<keyword evidence="4" id="KW-0560">Oxidoreductase</keyword>
<comment type="cofactor">
    <cofactor evidence="1">
        <name>Mn(2+)</name>
        <dbReference type="ChEBI" id="CHEBI:29035"/>
    </cofactor>
</comment>
<evidence type="ECO:0000256" key="4">
    <source>
        <dbReference type="ARBA" id="ARBA00023002"/>
    </source>
</evidence>
<dbReference type="InterPro" id="IPR019818">
    <property type="entry name" value="IsoCit/isopropylmalate_DH_CS"/>
</dbReference>
<comment type="cofactor">
    <cofactor evidence="2">
        <name>Mg(2+)</name>
        <dbReference type="ChEBI" id="CHEBI:18420"/>
    </cofactor>
</comment>
<evidence type="ECO:0000256" key="1">
    <source>
        <dbReference type="ARBA" id="ARBA00001936"/>
    </source>
</evidence>
<dbReference type="GO" id="GO:0016616">
    <property type="term" value="F:oxidoreductase activity, acting on the CH-OH group of donors, NAD or NADP as acceptor"/>
    <property type="evidence" value="ECO:0007669"/>
    <property type="project" value="InterPro"/>
</dbReference>